<comment type="caution">
    <text evidence="1">The sequence shown here is derived from an EMBL/GenBank/DDBJ whole genome shotgun (WGS) entry which is preliminary data.</text>
</comment>
<dbReference type="AlphaFoldDB" id="A0A2C3YHB3"/>
<name>A0A2C3YHB3_9BACI</name>
<reference evidence="1 2" key="1">
    <citation type="submission" date="2017-09" db="EMBL/GenBank/DDBJ databases">
        <title>Large-scale bioinformatics analysis of Bacillus genomes uncovers conserved roles of natural products in bacterial physiology.</title>
        <authorList>
            <consortium name="Agbiome Team Llc"/>
            <person name="Bleich R.M."/>
            <person name="Grubbs K.J."/>
            <person name="Santa Maria K.C."/>
            <person name="Allen S.E."/>
            <person name="Farag S."/>
            <person name="Shank E.A."/>
            <person name="Bowers A."/>
        </authorList>
    </citation>
    <scope>NUCLEOTIDE SEQUENCE [LARGE SCALE GENOMIC DNA]</scope>
    <source>
        <strain evidence="1 2">AFS065610</strain>
    </source>
</reference>
<dbReference type="RefSeq" id="WP_098707783.1">
    <property type="nucleotide sequence ID" value="NZ_NURF01000013.1"/>
</dbReference>
<dbReference type="Pfam" id="PF19786">
    <property type="entry name" value="DUF6270"/>
    <property type="match status" value="1"/>
</dbReference>
<organism evidence="1 2">
    <name type="scientific">Bacillus wiedmannii</name>
    <dbReference type="NCBI Taxonomy" id="1890302"/>
    <lineage>
        <taxon>Bacteria</taxon>
        <taxon>Bacillati</taxon>
        <taxon>Bacillota</taxon>
        <taxon>Bacilli</taxon>
        <taxon>Bacillales</taxon>
        <taxon>Bacillaceae</taxon>
        <taxon>Bacillus</taxon>
        <taxon>Bacillus cereus group</taxon>
    </lineage>
</organism>
<dbReference type="Proteomes" id="UP000223472">
    <property type="component" value="Unassembled WGS sequence"/>
</dbReference>
<proteinExistence type="predicted"/>
<accession>A0A2C3YHB3</accession>
<protein>
    <submittedName>
        <fullName evidence="1">Uncharacterized protein</fullName>
    </submittedName>
</protein>
<sequence>MKINPINVATLGSCLTRDNFNSLFNPNYKEFYNCILHQHQTSIISLMSSPIPFNEAKIDNQTNSSDVWHLKTEFTKEFLTLIKQMAPSYLIIDFFADVYFGVIKINTNQFLTNNWWKLTKTSYYKELDSKQELKIALNRDEYFELWKLSIDKFFNFLKKELPTCQVILTQARFVDWYIEKETQAIKQLSKNGKHYPINIDYLNSLWDQLDRYVIQKYDVKCINLTDEKYISHEEHPWGDFYVHYTENYYHNFLKNLHEIVLHEQIIKIQELSQLNDILQTDNTLLKNTLCTAQDENTSLESTVSTLQNQSFTSFISNKLKKY</sequence>
<dbReference type="EMBL" id="NVIY01000023">
    <property type="protein sequence ID" value="PGD34748.1"/>
    <property type="molecule type" value="Genomic_DNA"/>
</dbReference>
<gene>
    <name evidence="1" type="ORF">COM27_15320</name>
</gene>
<evidence type="ECO:0000313" key="1">
    <source>
        <dbReference type="EMBL" id="PGD34748.1"/>
    </source>
</evidence>
<dbReference type="InterPro" id="IPR046237">
    <property type="entry name" value="DUF6270"/>
</dbReference>
<evidence type="ECO:0000313" key="2">
    <source>
        <dbReference type="Proteomes" id="UP000223472"/>
    </source>
</evidence>